<evidence type="ECO:0000313" key="3">
    <source>
        <dbReference type="WBParaSite" id="nRc.2.0.1.t02219-RA"/>
    </source>
</evidence>
<keyword evidence="2" id="KW-1185">Reference proteome</keyword>
<name>A0A915HKM5_ROMCU</name>
<evidence type="ECO:0000256" key="1">
    <source>
        <dbReference type="SAM" id="MobiDB-lite"/>
    </source>
</evidence>
<dbReference type="WBParaSite" id="nRc.2.0.1.t02219-RA">
    <property type="protein sequence ID" value="nRc.2.0.1.t02219-RA"/>
    <property type="gene ID" value="nRc.2.0.1.g02219"/>
</dbReference>
<feature type="compositionally biased region" description="Polar residues" evidence="1">
    <location>
        <begin position="136"/>
        <end position="145"/>
    </location>
</feature>
<dbReference type="Proteomes" id="UP000887565">
    <property type="component" value="Unplaced"/>
</dbReference>
<accession>A0A915HKM5</accession>
<reference evidence="3" key="1">
    <citation type="submission" date="2022-11" db="UniProtKB">
        <authorList>
            <consortium name="WormBaseParasite"/>
        </authorList>
    </citation>
    <scope>IDENTIFICATION</scope>
</reference>
<organism evidence="2 3">
    <name type="scientific">Romanomermis culicivorax</name>
    <name type="common">Nematode worm</name>
    <dbReference type="NCBI Taxonomy" id="13658"/>
    <lineage>
        <taxon>Eukaryota</taxon>
        <taxon>Metazoa</taxon>
        <taxon>Ecdysozoa</taxon>
        <taxon>Nematoda</taxon>
        <taxon>Enoplea</taxon>
        <taxon>Dorylaimia</taxon>
        <taxon>Mermithida</taxon>
        <taxon>Mermithoidea</taxon>
        <taxon>Mermithidae</taxon>
        <taxon>Romanomermis</taxon>
    </lineage>
</organism>
<protein>
    <submittedName>
        <fullName evidence="3">Uncharacterized protein</fullName>
    </submittedName>
</protein>
<sequence>MPPPDVLPPPSNRFSINQPRIEQHPYMRRLQIEDHRLQIEDQVEDQINILVDEFKSRFLGQNHSWGLPMEVCCAARAVRLRYNFGEQMPCIPMEMAIWCYYYRCYNANLRALECRAWENGTLQTVPRCRNQPPPTDQNMPSTSSHCPARRGLC</sequence>
<feature type="region of interest" description="Disordered" evidence="1">
    <location>
        <begin position="128"/>
        <end position="153"/>
    </location>
</feature>
<proteinExistence type="predicted"/>
<evidence type="ECO:0000313" key="2">
    <source>
        <dbReference type="Proteomes" id="UP000887565"/>
    </source>
</evidence>
<dbReference type="AlphaFoldDB" id="A0A915HKM5"/>